<evidence type="ECO:0000313" key="3">
    <source>
        <dbReference type="Proteomes" id="UP000249616"/>
    </source>
</evidence>
<reference evidence="2 3" key="1">
    <citation type="journal article" date="2019" name="Int. J. Syst. Evol. Microbiol.">
        <title>Streptomyces cadmiisoli sp. nov., a novel actinomycete isolated from cadmium-contaminated soil.</title>
        <authorList>
            <person name="Li K."/>
            <person name="Tang X."/>
            <person name="Zhao J."/>
            <person name="Guo Y."/>
            <person name="Tang Y."/>
            <person name="Gao J."/>
        </authorList>
    </citation>
    <scope>NUCLEOTIDE SEQUENCE [LARGE SCALE GENOMIC DNA]</scope>
    <source>
        <strain evidence="2 3">ZFG47</strain>
    </source>
</reference>
<evidence type="ECO:0000256" key="1">
    <source>
        <dbReference type="SAM" id="MobiDB-lite"/>
    </source>
</evidence>
<organism evidence="2 3">
    <name type="scientific">Streptomyces cadmiisoli</name>
    <dbReference type="NCBI Taxonomy" id="2184053"/>
    <lineage>
        <taxon>Bacteria</taxon>
        <taxon>Bacillati</taxon>
        <taxon>Actinomycetota</taxon>
        <taxon>Actinomycetes</taxon>
        <taxon>Kitasatosporales</taxon>
        <taxon>Streptomycetaceae</taxon>
        <taxon>Streptomyces</taxon>
        <taxon>Streptomyces aurantiacus group</taxon>
    </lineage>
</organism>
<proteinExistence type="predicted"/>
<protein>
    <submittedName>
        <fullName evidence="2">IS5/IS1182 family transposase</fullName>
    </submittedName>
</protein>
<gene>
    <name evidence="2" type="ORF">DN051_39795</name>
</gene>
<feature type="region of interest" description="Disordered" evidence="1">
    <location>
        <begin position="194"/>
        <end position="214"/>
    </location>
</feature>
<accession>A0A2Z4JA32</accession>
<name>A0A2Z4JA32_9ACTN</name>
<dbReference type="Proteomes" id="UP000249616">
    <property type="component" value="Chromosome"/>
</dbReference>
<keyword evidence="3" id="KW-1185">Reference proteome</keyword>
<dbReference type="AlphaFoldDB" id="A0A2Z4JA32"/>
<evidence type="ECO:0000313" key="2">
    <source>
        <dbReference type="EMBL" id="AWW42001.1"/>
    </source>
</evidence>
<dbReference type="KEGG" id="scad:DN051_39795"/>
<dbReference type="EMBL" id="CP030073">
    <property type="protein sequence ID" value="AWW42001.1"/>
    <property type="molecule type" value="Genomic_DNA"/>
</dbReference>
<sequence length="267" mass="28897">MAAIVYVATAGCTWRQLPPVVGASRQTVHRRFNGLVASPGLGEVAPRGAGPARRGWRAGLVSLRDGLGHCLRGQKRALDRTESDRSSKVGFEIYVICDLSGLPILVGVSGANHLDSQALIPQMRGIPPIRSRYGPRRRRPGKLHADKGYDFDHLRGWLRRRQIVPRIAGRGIESSSRLRRHRLAARSLPLWRRPAPPPVHGGGGEISPPPAHRAPSPCVMRMEGGELAVPSPVGRGRHGSQMRVLPDANGLPLRAGLSAADTHESLL</sequence>